<evidence type="ECO:0000256" key="1">
    <source>
        <dbReference type="SAM" id="MobiDB-lite"/>
    </source>
</evidence>
<accession>A0AAJ0GDQ6</accession>
<feature type="region of interest" description="Disordered" evidence="1">
    <location>
        <begin position="277"/>
        <end position="342"/>
    </location>
</feature>
<dbReference type="EMBL" id="JAWDJX010000015">
    <property type="protein sequence ID" value="KAK3053668.1"/>
    <property type="molecule type" value="Genomic_DNA"/>
</dbReference>
<feature type="compositionally biased region" description="Basic and acidic residues" evidence="1">
    <location>
        <begin position="277"/>
        <end position="290"/>
    </location>
</feature>
<keyword evidence="3" id="KW-1185">Reference proteome</keyword>
<name>A0AAJ0GDQ6_9PEZI</name>
<comment type="caution">
    <text evidence="2">The sequence shown here is derived from an EMBL/GenBank/DDBJ whole genome shotgun (WGS) entry which is preliminary data.</text>
</comment>
<dbReference type="AlphaFoldDB" id="A0AAJ0GDQ6"/>
<protein>
    <submittedName>
        <fullName evidence="2">Uncharacterized protein</fullName>
    </submittedName>
</protein>
<evidence type="ECO:0000313" key="2">
    <source>
        <dbReference type="EMBL" id="KAK3053668.1"/>
    </source>
</evidence>
<feature type="compositionally biased region" description="Low complexity" evidence="1">
    <location>
        <begin position="308"/>
        <end position="319"/>
    </location>
</feature>
<reference evidence="2" key="1">
    <citation type="submission" date="2023-04" db="EMBL/GenBank/DDBJ databases">
        <title>Black Yeasts Isolated from many extreme environments.</title>
        <authorList>
            <person name="Coleine C."/>
            <person name="Stajich J.E."/>
            <person name="Selbmann L."/>
        </authorList>
    </citation>
    <scope>NUCLEOTIDE SEQUENCE</scope>
    <source>
        <strain evidence="2">CCFEE 5312</strain>
    </source>
</reference>
<sequence>MADEALKCFTTLLESIPGWIADLEETLQKAAERQKEMLFENQPAQDDQPIDSCHDPPQQPSKSSSVRSKRSIVDRIVNPKPKTVEEAAPVVMQLPHMTQSDELRLAQRKRKTASVCSGREEGPHKYRSRSMVIIYYDGDTQQRFERMVLAISTSRNCLRKAKTSVRMEQIMSQAGPPKKGDDSDSDDLVEIPSMVLRSARAKRNAATSARNDETLAFERVDGCLEKAQMMCERAAHQILRDGDCALEIKHAQDYFADARELGEAELPIWRMRAGEAAEKARCREERETTRKPILRTEASSSEERLLSSKDLPSSPPSLEVDSESDVDSDGDEEPELAALDGLYSRGPYLREAGLTVR</sequence>
<proteinExistence type="predicted"/>
<feature type="region of interest" description="Disordered" evidence="1">
    <location>
        <begin position="38"/>
        <end position="72"/>
    </location>
</feature>
<feature type="region of interest" description="Disordered" evidence="1">
    <location>
        <begin position="103"/>
        <end position="123"/>
    </location>
</feature>
<gene>
    <name evidence="2" type="ORF">LTR09_005412</name>
</gene>
<dbReference type="Proteomes" id="UP001271007">
    <property type="component" value="Unassembled WGS sequence"/>
</dbReference>
<organism evidence="2 3">
    <name type="scientific">Extremus antarcticus</name>
    <dbReference type="NCBI Taxonomy" id="702011"/>
    <lineage>
        <taxon>Eukaryota</taxon>
        <taxon>Fungi</taxon>
        <taxon>Dikarya</taxon>
        <taxon>Ascomycota</taxon>
        <taxon>Pezizomycotina</taxon>
        <taxon>Dothideomycetes</taxon>
        <taxon>Dothideomycetidae</taxon>
        <taxon>Mycosphaerellales</taxon>
        <taxon>Extremaceae</taxon>
        <taxon>Extremus</taxon>
    </lineage>
</organism>
<evidence type="ECO:0000313" key="3">
    <source>
        <dbReference type="Proteomes" id="UP001271007"/>
    </source>
</evidence>
<feature type="compositionally biased region" description="Acidic residues" evidence="1">
    <location>
        <begin position="320"/>
        <end position="335"/>
    </location>
</feature>